<sequence>MKHHQMMFCWSKSFICFLLCLLLLFDFLQSSSSSSEEFVAVNGYSHGGFEAANHGDEDGEEDEVFGDEKRKVHTGPNPLHNR</sequence>
<dbReference type="PANTHER" id="PTHR34545:SF7">
    <property type="entry name" value="CLAVATA3_ESR (CLE)-RELATED PROTEIN 16"/>
    <property type="match status" value="1"/>
</dbReference>
<accession>A0A9W7HB75</accession>
<dbReference type="InterPro" id="IPR033249">
    <property type="entry name" value="CLE_plant"/>
</dbReference>
<proteinExistence type="predicted"/>
<dbReference type="Proteomes" id="UP001165190">
    <property type="component" value="Unassembled WGS sequence"/>
</dbReference>
<keyword evidence="4" id="KW-1185">Reference proteome</keyword>
<dbReference type="PANTHER" id="PTHR34545">
    <property type="entry name" value="CLAVATA3/ESR (CLE)-RELATED PROTEIN 22"/>
    <property type="match status" value="1"/>
</dbReference>
<name>A0A9W7HB75_HIBTR</name>
<feature type="signal peptide" evidence="2">
    <location>
        <begin position="1"/>
        <end position="30"/>
    </location>
</feature>
<evidence type="ECO:0000313" key="4">
    <source>
        <dbReference type="Proteomes" id="UP001165190"/>
    </source>
</evidence>
<reference evidence="3" key="1">
    <citation type="submission" date="2023-05" db="EMBL/GenBank/DDBJ databases">
        <title>Genome and transcriptome analyses reveal genes involved in the formation of fine ridges on petal epidermal cells in Hibiscus trionum.</title>
        <authorList>
            <person name="Koshimizu S."/>
            <person name="Masuda S."/>
            <person name="Ishii T."/>
            <person name="Shirasu K."/>
            <person name="Hoshino A."/>
            <person name="Arita M."/>
        </authorList>
    </citation>
    <scope>NUCLEOTIDE SEQUENCE</scope>
    <source>
        <strain evidence="3">Hamamatsu line</strain>
    </source>
</reference>
<feature type="region of interest" description="Disordered" evidence="1">
    <location>
        <begin position="50"/>
        <end position="82"/>
    </location>
</feature>
<feature type="chain" id="PRO_5040928349" evidence="2">
    <location>
        <begin position="31"/>
        <end position="82"/>
    </location>
</feature>
<dbReference type="GO" id="GO:0048731">
    <property type="term" value="P:system development"/>
    <property type="evidence" value="ECO:0007669"/>
    <property type="project" value="InterPro"/>
</dbReference>
<organism evidence="3 4">
    <name type="scientific">Hibiscus trionum</name>
    <name type="common">Flower of an hour</name>
    <dbReference type="NCBI Taxonomy" id="183268"/>
    <lineage>
        <taxon>Eukaryota</taxon>
        <taxon>Viridiplantae</taxon>
        <taxon>Streptophyta</taxon>
        <taxon>Embryophyta</taxon>
        <taxon>Tracheophyta</taxon>
        <taxon>Spermatophyta</taxon>
        <taxon>Magnoliopsida</taxon>
        <taxon>eudicotyledons</taxon>
        <taxon>Gunneridae</taxon>
        <taxon>Pentapetalae</taxon>
        <taxon>rosids</taxon>
        <taxon>malvids</taxon>
        <taxon>Malvales</taxon>
        <taxon>Malvaceae</taxon>
        <taxon>Malvoideae</taxon>
        <taxon>Hibiscus</taxon>
    </lineage>
</organism>
<evidence type="ECO:0000256" key="1">
    <source>
        <dbReference type="SAM" id="MobiDB-lite"/>
    </source>
</evidence>
<evidence type="ECO:0000313" key="3">
    <source>
        <dbReference type="EMBL" id="GMI74287.1"/>
    </source>
</evidence>
<protein>
    <submittedName>
        <fullName evidence="3">CLAVATA3/ESR-RELATED 14</fullName>
    </submittedName>
</protein>
<comment type="caution">
    <text evidence="3">The sequence shown here is derived from an EMBL/GenBank/DDBJ whole genome shotgun (WGS) entry which is preliminary data.</text>
</comment>
<keyword evidence="2" id="KW-0732">Signal</keyword>
<dbReference type="AlphaFoldDB" id="A0A9W7HB75"/>
<evidence type="ECO:0000256" key="2">
    <source>
        <dbReference type="SAM" id="SignalP"/>
    </source>
</evidence>
<dbReference type="EMBL" id="BSYR01000010">
    <property type="protein sequence ID" value="GMI74287.1"/>
    <property type="molecule type" value="Genomic_DNA"/>
</dbReference>
<gene>
    <name evidence="3" type="ORF">HRI_001098000</name>
</gene>